<reference evidence="1 2" key="1">
    <citation type="journal article" date="2010" name="BMC Genomics">
        <title>The complete genome of Zunongwangia profunda SM-A87 reveals its adaptation to the deep-sea environment and ecological role in sedimentary organic nitrogen degradation.</title>
        <authorList>
            <person name="Qin Q.L."/>
            <person name="Zhang X.Y."/>
            <person name="Wang X.M."/>
            <person name="Liu G.M."/>
            <person name="Chen X.L."/>
            <person name="Xie B.B."/>
            <person name="Dang H.Y."/>
            <person name="Zhou B.C."/>
            <person name="Yu J."/>
            <person name="Zhang Y.Z."/>
        </authorList>
    </citation>
    <scope>NUCLEOTIDE SEQUENCE [LARGE SCALE GENOMIC DNA]</scope>
    <source>
        <strain evidence="2">DSM 18752 / CCTCC AB 206139 / SM-A87</strain>
    </source>
</reference>
<dbReference type="HOGENOM" id="CLU_3376868_0_0_10"/>
<gene>
    <name evidence="1" type="ordered locus">ZPR_1539</name>
</gene>
<proteinExistence type="predicted"/>
<dbReference type="KEGG" id="zpr:ZPR_1539"/>
<accession>D5BKX5</accession>
<dbReference type="EMBL" id="CP001650">
    <property type="protein sequence ID" value="ADF51874.1"/>
    <property type="molecule type" value="Genomic_DNA"/>
</dbReference>
<protein>
    <submittedName>
        <fullName evidence="1">Uncharacterized protein</fullName>
    </submittedName>
</protein>
<sequence length="34" mass="3922">MLPEHSIEKLGLKHGNPKTYIKEELNFQSIPSKN</sequence>
<dbReference type="AlphaFoldDB" id="D5BKX5"/>
<name>D5BKX5_ZUNPS</name>
<dbReference type="Proteomes" id="UP000001654">
    <property type="component" value="Chromosome"/>
</dbReference>
<evidence type="ECO:0000313" key="2">
    <source>
        <dbReference type="Proteomes" id="UP000001654"/>
    </source>
</evidence>
<evidence type="ECO:0000313" key="1">
    <source>
        <dbReference type="EMBL" id="ADF51874.1"/>
    </source>
</evidence>
<keyword evidence="2" id="KW-1185">Reference proteome</keyword>
<organism evidence="1 2">
    <name type="scientific">Zunongwangia profunda (strain DSM 18752 / CCTCC AB 206139 / SM-A87)</name>
    <name type="common">Wangia profunda</name>
    <dbReference type="NCBI Taxonomy" id="655815"/>
    <lineage>
        <taxon>Bacteria</taxon>
        <taxon>Pseudomonadati</taxon>
        <taxon>Bacteroidota</taxon>
        <taxon>Flavobacteriia</taxon>
        <taxon>Flavobacteriales</taxon>
        <taxon>Flavobacteriaceae</taxon>
        <taxon>Zunongwangia</taxon>
    </lineage>
</organism>